<feature type="region of interest" description="Disordered" evidence="1">
    <location>
        <begin position="51"/>
        <end position="76"/>
    </location>
</feature>
<dbReference type="AlphaFoldDB" id="A0A484N9K6"/>
<name>A0A484N9K6_9ASTE</name>
<protein>
    <submittedName>
        <fullName evidence="2">Uncharacterized protein</fullName>
    </submittedName>
</protein>
<evidence type="ECO:0000256" key="1">
    <source>
        <dbReference type="SAM" id="MobiDB-lite"/>
    </source>
</evidence>
<feature type="compositionally biased region" description="Basic residues" evidence="1">
    <location>
        <begin position="53"/>
        <end position="63"/>
    </location>
</feature>
<sequence length="76" mass="8829">MPCSLIFCLAKKYKVRDSEEKYYNMFWIIKSSGKSIPTFSIIGQGSSLPRYVNKTKPKNRRPKNKESKNKVVLQSI</sequence>
<reference evidence="2 3" key="1">
    <citation type="submission" date="2018-04" db="EMBL/GenBank/DDBJ databases">
        <authorList>
            <person name="Vogel A."/>
        </authorList>
    </citation>
    <scope>NUCLEOTIDE SEQUENCE [LARGE SCALE GENOMIC DNA]</scope>
</reference>
<dbReference type="EMBL" id="OOIL02006049">
    <property type="protein sequence ID" value="VFQ96544.1"/>
    <property type="molecule type" value="Genomic_DNA"/>
</dbReference>
<organism evidence="2 3">
    <name type="scientific">Cuscuta campestris</name>
    <dbReference type="NCBI Taxonomy" id="132261"/>
    <lineage>
        <taxon>Eukaryota</taxon>
        <taxon>Viridiplantae</taxon>
        <taxon>Streptophyta</taxon>
        <taxon>Embryophyta</taxon>
        <taxon>Tracheophyta</taxon>
        <taxon>Spermatophyta</taxon>
        <taxon>Magnoliopsida</taxon>
        <taxon>eudicotyledons</taxon>
        <taxon>Gunneridae</taxon>
        <taxon>Pentapetalae</taxon>
        <taxon>asterids</taxon>
        <taxon>lamiids</taxon>
        <taxon>Solanales</taxon>
        <taxon>Convolvulaceae</taxon>
        <taxon>Cuscuteae</taxon>
        <taxon>Cuscuta</taxon>
        <taxon>Cuscuta subgen. Grammica</taxon>
        <taxon>Cuscuta sect. Cleistogrammica</taxon>
    </lineage>
</organism>
<gene>
    <name evidence="2" type="ORF">CCAM_LOCUS38320</name>
</gene>
<keyword evidence="3" id="KW-1185">Reference proteome</keyword>
<accession>A0A484N9K6</accession>
<evidence type="ECO:0000313" key="2">
    <source>
        <dbReference type="EMBL" id="VFQ96544.1"/>
    </source>
</evidence>
<dbReference type="Proteomes" id="UP000595140">
    <property type="component" value="Unassembled WGS sequence"/>
</dbReference>
<evidence type="ECO:0000313" key="3">
    <source>
        <dbReference type="Proteomes" id="UP000595140"/>
    </source>
</evidence>
<proteinExistence type="predicted"/>